<dbReference type="OrthoDB" id="10328558at2759"/>
<accession>A0A6A3KSN6</accession>
<evidence type="ECO:0000313" key="3">
    <source>
        <dbReference type="EMBL" id="KAE9006823.1"/>
    </source>
</evidence>
<dbReference type="Proteomes" id="UP000429607">
    <property type="component" value="Unassembled WGS sequence"/>
</dbReference>
<proteinExistence type="predicted"/>
<protein>
    <recommendedName>
        <fullName evidence="8">Secreted protein</fullName>
    </recommendedName>
</protein>
<evidence type="ECO:0000313" key="5">
    <source>
        <dbReference type="Proteomes" id="UP000429607"/>
    </source>
</evidence>
<comment type="caution">
    <text evidence="3">The sequence shown here is derived from an EMBL/GenBank/DDBJ whole genome shotgun (WGS) entry which is preliminary data.</text>
</comment>
<dbReference type="EMBL" id="QXFU01001396">
    <property type="protein sequence ID" value="KAE9003288.1"/>
    <property type="molecule type" value="Genomic_DNA"/>
</dbReference>
<organism evidence="3 5">
    <name type="scientific">Phytophthora rubi</name>
    <dbReference type="NCBI Taxonomy" id="129364"/>
    <lineage>
        <taxon>Eukaryota</taxon>
        <taxon>Sar</taxon>
        <taxon>Stramenopiles</taxon>
        <taxon>Oomycota</taxon>
        <taxon>Peronosporomycetes</taxon>
        <taxon>Peronosporales</taxon>
        <taxon>Peronosporaceae</taxon>
        <taxon>Phytophthora</taxon>
    </lineage>
</organism>
<sequence>MGDPLVCGLTLCLLCVGLSLRGGTEAGILKAGGNFFRDVLLSRLSSGVGRRERATMMQMCRHPEHGLSDGAG</sequence>
<reference evidence="5 7" key="1">
    <citation type="submission" date="2018-09" db="EMBL/GenBank/DDBJ databases">
        <title>Genomic investigation of the strawberry pathogen Phytophthora fragariae indicates pathogenicity is determined by transcriptional variation in three key races.</title>
        <authorList>
            <person name="Adams T.M."/>
            <person name="Armitage A.D."/>
            <person name="Sobczyk M.K."/>
            <person name="Bates H.J."/>
            <person name="Dunwell J.M."/>
            <person name="Nellist C.F."/>
            <person name="Harrison R.J."/>
        </authorList>
    </citation>
    <scope>NUCLEOTIDE SEQUENCE [LARGE SCALE GENOMIC DNA]</scope>
    <source>
        <strain evidence="3 5">SCRP249</strain>
        <strain evidence="2 7">SCRP324</strain>
        <strain evidence="4 6">SCRP333</strain>
    </source>
</reference>
<keyword evidence="6" id="KW-1185">Reference proteome</keyword>
<dbReference type="EMBL" id="QXFT01001412">
    <property type="protein sequence ID" value="KAE9319346.1"/>
    <property type="molecule type" value="Genomic_DNA"/>
</dbReference>
<dbReference type="Proteomes" id="UP000435112">
    <property type="component" value="Unassembled WGS sequence"/>
</dbReference>
<name>A0A6A3KSN6_9STRA</name>
<feature type="signal peptide" evidence="1">
    <location>
        <begin position="1"/>
        <end position="26"/>
    </location>
</feature>
<gene>
    <name evidence="3" type="ORF">PR001_g17112</name>
    <name evidence="2" type="ORF">PR002_g17388</name>
    <name evidence="4" type="ORF">PR003_g17996</name>
</gene>
<dbReference type="Proteomes" id="UP000434957">
    <property type="component" value="Unassembled WGS sequence"/>
</dbReference>
<evidence type="ECO:0000313" key="2">
    <source>
        <dbReference type="EMBL" id="KAE9003288.1"/>
    </source>
</evidence>
<feature type="chain" id="PRO_5036379974" description="Secreted protein" evidence="1">
    <location>
        <begin position="27"/>
        <end position="72"/>
    </location>
</feature>
<evidence type="ECO:0008006" key="8">
    <source>
        <dbReference type="Google" id="ProtNLM"/>
    </source>
</evidence>
<dbReference type="AlphaFoldDB" id="A0A6A3KSN6"/>
<evidence type="ECO:0000313" key="7">
    <source>
        <dbReference type="Proteomes" id="UP000435112"/>
    </source>
</evidence>
<evidence type="ECO:0000313" key="4">
    <source>
        <dbReference type="EMBL" id="KAE9319346.1"/>
    </source>
</evidence>
<evidence type="ECO:0000313" key="6">
    <source>
        <dbReference type="Proteomes" id="UP000434957"/>
    </source>
</evidence>
<evidence type="ECO:0000256" key="1">
    <source>
        <dbReference type="SAM" id="SignalP"/>
    </source>
</evidence>
<keyword evidence="1" id="KW-0732">Signal</keyword>
<dbReference type="EMBL" id="QXFV01001401">
    <property type="protein sequence ID" value="KAE9006823.1"/>
    <property type="molecule type" value="Genomic_DNA"/>
</dbReference>